<comment type="caution">
    <text evidence="1">The sequence shown here is derived from an EMBL/GenBank/DDBJ whole genome shotgun (WGS) entry which is preliminary data.</text>
</comment>
<sequence length="1150" mass="125106">MKKSSFLHKPKDMLSRSFKPAKCKMSLKLAVSRIKLLKNKKEVQVKQMKRELAQLLDSGQDRTARIRVEHVIREEKMMSAYDLIEIYCELIVARLQIIETQKNCPIDLKEAIASVIFASPRCGDIPELLDVQKHFTAKYGKEFTSAAIELRPNCGVSRMLVEKLSANAPDGPAKIKVLTAIAEEHNIKWDPKAFGESETLPSDLLNGPSNFENANKLHAEVHSVPDVQGPPSSQRVHNQPFRSSEQNVRSSHATQNLPTQVTGVSNGMSSLSQPELRPSGNRNDKPEINQEFHGEGDSFSYGQQSWNMEFKDATSAAQAAAESAERASMAARAALELSSCGRVFRQHSIESHRSDVHGRRDGGTMQHSAAQAAAESAGCASMAARDAADLSSRGRVSRQHSTESHRSEDIHGRRDGGTVKHSASRLTNGYCPKDSANIHTRVPHKQNTESERSYQDDPGSDLRFAQTSSSRSKGPVDEDLLVHNVHGADEYPQKILSEVEEMGAGVQIHSDESEAEYGSHLTKGFSSGKFDYYGEERTNIQSSTVASGSYSSVCGSDDKDLKSGNTVFEHDFDEDHSGGIDGHMYRDSLPLGSRDTGHVTFDESGSDGEDFGIHMGSHHEEYVPSPGRNSTTHFSADIGTGSLFKTSNSEEGSQSVSSTKRNSSHEFSGSVGATANSSEADHVVPVTYDDSDGQSSEDETDVGNNVLHKTNDSGNLHSKGSFIMGSVKSSFAERSSRNDQRAEITVGSAQKFGSVGSPTGHSSPPQLDSDDSDSEPLHYSPVDRLNRNNSSQSGLSLVHEVSNDVNSSHSHGSEINDETSNYGKELNFGKLTGGLRHKGYTQPPYVRSELDNSSSVKGRGEESPSVIPKSYASPAVESSITGNSELFGNKRGSRVPKSHYDSDTDSFEEIEKQPSSRGQEPYMGRADKDVKAKSNARGPAAYFGSESSDSENDSAKQVFTGRGRWGTGVSRRTKVSTPSSKSTNLKGQASSMVVEPSEFIAERKPTISSYGAESPQPSQSYKHSGHIHDMQPSSSGKLGSKTTADSRISSSSSYNKNRASHGAEEPINTKKTPEASGSAKIHKISNQNFINREDTGKNASQFDQKQKPETKPQKTVSREDSGKRASHVHPNLPDYDTLAARIQALQMNRR</sequence>
<reference evidence="2" key="1">
    <citation type="journal article" date="2023" name="Nat. Plants">
        <title>Single-cell RNA sequencing provides a high-resolution roadmap for understanding the multicellular compartmentation of specialized metabolism.</title>
        <authorList>
            <person name="Sun S."/>
            <person name="Shen X."/>
            <person name="Li Y."/>
            <person name="Li Y."/>
            <person name="Wang S."/>
            <person name="Li R."/>
            <person name="Zhang H."/>
            <person name="Shen G."/>
            <person name="Guo B."/>
            <person name="Wei J."/>
            <person name="Xu J."/>
            <person name="St-Pierre B."/>
            <person name="Chen S."/>
            <person name="Sun C."/>
        </authorList>
    </citation>
    <scope>NUCLEOTIDE SEQUENCE [LARGE SCALE GENOMIC DNA]</scope>
</reference>
<protein>
    <submittedName>
        <fullName evidence="1">Uncharacterized protein</fullName>
    </submittedName>
</protein>
<dbReference type="Proteomes" id="UP001060085">
    <property type="component" value="Linkage Group LG05"/>
</dbReference>
<accession>A0ACC0AUE7</accession>
<evidence type="ECO:0000313" key="2">
    <source>
        <dbReference type="Proteomes" id="UP001060085"/>
    </source>
</evidence>
<name>A0ACC0AUE7_CATRO</name>
<proteinExistence type="predicted"/>
<dbReference type="EMBL" id="CM044705">
    <property type="protein sequence ID" value="KAI5664647.1"/>
    <property type="molecule type" value="Genomic_DNA"/>
</dbReference>
<keyword evidence="2" id="KW-1185">Reference proteome</keyword>
<evidence type="ECO:0000313" key="1">
    <source>
        <dbReference type="EMBL" id="KAI5664647.1"/>
    </source>
</evidence>
<gene>
    <name evidence="1" type="ORF">M9H77_23970</name>
</gene>
<organism evidence="1 2">
    <name type="scientific">Catharanthus roseus</name>
    <name type="common">Madagascar periwinkle</name>
    <name type="synonym">Vinca rosea</name>
    <dbReference type="NCBI Taxonomy" id="4058"/>
    <lineage>
        <taxon>Eukaryota</taxon>
        <taxon>Viridiplantae</taxon>
        <taxon>Streptophyta</taxon>
        <taxon>Embryophyta</taxon>
        <taxon>Tracheophyta</taxon>
        <taxon>Spermatophyta</taxon>
        <taxon>Magnoliopsida</taxon>
        <taxon>eudicotyledons</taxon>
        <taxon>Gunneridae</taxon>
        <taxon>Pentapetalae</taxon>
        <taxon>asterids</taxon>
        <taxon>lamiids</taxon>
        <taxon>Gentianales</taxon>
        <taxon>Apocynaceae</taxon>
        <taxon>Rauvolfioideae</taxon>
        <taxon>Vinceae</taxon>
        <taxon>Catharanthinae</taxon>
        <taxon>Catharanthus</taxon>
    </lineage>
</organism>